<accession>A0A3N9TII0</accession>
<feature type="modified residue" description="N6-(pyridoxal phosphate)lysine" evidence="3">
    <location>
        <position position="181"/>
    </location>
</feature>
<dbReference type="InterPro" id="IPR015421">
    <property type="entry name" value="PyrdxlP-dep_Trfase_major"/>
</dbReference>
<dbReference type="EMBL" id="RJVQ01000003">
    <property type="protein sequence ID" value="RQW63724.1"/>
    <property type="molecule type" value="Genomic_DNA"/>
</dbReference>
<dbReference type="FunFam" id="3.40.640.10:FF:000046">
    <property type="entry name" value="Cystathionine gamma-lyase"/>
    <property type="match status" value="1"/>
</dbReference>
<dbReference type="PANTHER" id="PTHR11808">
    <property type="entry name" value="TRANS-SULFURATION ENZYME FAMILY MEMBER"/>
    <property type="match status" value="1"/>
</dbReference>
<dbReference type="InterPro" id="IPR015422">
    <property type="entry name" value="PyrdxlP-dep_Trfase_small"/>
</dbReference>
<sequence>MSVNNIYDPDSGNFSAKGMTDLIESPYVYAGWSNPTVRQLEKRLSELEAIEETFVTASGMAAISGTLLSLLHCGDHLIVSDVCYAAVSEFIREILPRYGVEVSIVNLTDSQTLRDTIQSNTRLVYAETPCNPLLRLTDLKAIADICHEHDCLLCVDSTFATPVVTKPSIYGADLVIHSLTKFINGHGDVLGGSVSGSKYLVSKIRAHAGVYLGATMTAQSAWLIMRGIDTLFARMRWICESSLNIAQWLESHPNVIKVNYPGLESHPQNQLAQRQMNGFGGVISFQVTHPSRTLKRFMREAKLFLHAFSLGHQRSLVVYLNSEDLVKTSYDFSQQQKEEYLEFAGEGLFRLSIGLENSDDLINELQRVLA</sequence>
<keyword evidence="6" id="KW-1185">Reference proteome</keyword>
<organism evidence="5 6">
    <name type="scientific">Vibrio viridaestus</name>
    <dbReference type="NCBI Taxonomy" id="2487322"/>
    <lineage>
        <taxon>Bacteria</taxon>
        <taxon>Pseudomonadati</taxon>
        <taxon>Pseudomonadota</taxon>
        <taxon>Gammaproteobacteria</taxon>
        <taxon>Vibrionales</taxon>
        <taxon>Vibrionaceae</taxon>
        <taxon>Vibrio</taxon>
    </lineage>
</organism>
<dbReference type="GO" id="GO:0019346">
    <property type="term" value="P:transsulfuration"/>
    <property type="evidence" value="ECO:0007669"/>
    <property type="project" value="InterPro"/>
</dbReference>
<dbReference type="Gene3D" id="3.90.1150.10">
    <property type="entry name" value="Aspartate Aminotransferase, domain 1"/>
    <property type="match status" value="1"/>
</dbReference>
<dbReference type="AlphaFoldDB" id="A0A3N9TII0"/>
<dbReference type="InterPro" id="IPR015424">
    <property type="entry name" value="PyrdxlP-dep_Trfase"/>
</dbReference>
<keyword evidence="5" id="KW-0808">Transferase</keyword>
<comment type="cofactor">
    <cofactor evidence="1 4">
        <name>pyridoxal 5'-phosphate</name>
        <dbReference type="ChEBI" id="CHEBI:597326"/>
    </cofactor>
</comment>
<dbReference type="PROSITE" id="PS00868">
    <property type="entry name" value="CYS_MET_METAB_PP"/>
    <property type="match status" value="1"/>
</dbReference>
<dbReference type="OrthoDB" id="9805807at2"/>
<reference evidence="5 6" key="1">
    <citation type="submission" date="2018-11" db="EMBL/GenBank/DDBJ databases">
        <title>Vibrio LJC006 sp. nov., isolated from seawater during the bloom of the enteromorpha.</title>
        <authorList>
            <person name="Liang J."/>
        </authorList>
    </citation>
    <scope>NUCLEOTIDE SEQUENCE [LARGE SCALE GENOMIC DNA]</scope>
    <source>
        <strain evidence="5 6">LJC006</strain>
    </source>
</reference>
<evidence type="ECO:0000256" key="2">
    <source>
        <dbReference type="ARBA" id="ARBA00022898"/>
    </source>
</evidence>
<evidence type="ECO:0000256" key="1">
    <source>
        <dbReference type="ARBA" id="ARBA00001933"/>
    </source>
</evidence>
<dbReference type="GO" id="GO:0030170">
    <property type="term" value="F:pyridoxal phosphate binding"/>
    <property type="evidence" value="ECO:0007669"/>
    <property type="project" value="InterPro"/>
</dbReference>
<comment type="similarity">
    <text evidence="4">Belongs to the trans-sulfuration enzymes family.</text>
</comment>
<keyword evidence="2 3" id="KW-0663">Pyridoxal phosphate</keyword>
<keyword evidence="5" id="KW-0032">Aminotransferase</keyword>
<dbReference type="GO" id="GO:0005737">
    <property type="term" value="C:cytoplasm"/>
    <property type="evidence" value="ECO:0007669"/>
    <property type="project" value="TreeGrafter"/>
</dbReference>
<evidence type="ECO:0000256" key="4">
    <source>
        <dbReference type="RuleBase" id="RU362118"/>
    </source>
</evidence>
<dbReference type="PANTHER" id="PTHR11808:SF80">
    <property type="entry name" value="CYSTATHIONINE GAMMA-LYASE"/>
    <property type="match status" value="1"/>
</dbReference>
<dbReference type="Gene3D" id="3.40.640.10">
    <property type="entry name" value="Type I PLP-dependent aspartate aminotransferase-like (Major domain)"/>
    <property type="match status" value="1"/>
</dbReference>
<proteinExistence type="inferred from homology"/>
<evidence type="ECO:0000313" key="6">
    <source>
        <dbReference type="Proteomes" id="UP000281112"/>
    </source>
</evidence>
<dbReference type="PIRSF" id="PIRSF001434">
    <property type="entry name" value="CGS"/>
    <property type="match status" value="1"/>
</dbReference>
<dbReference type="SUPFAM" id="SSF53383">
    <property type="entry name" value="PLP-dependent transferases"/>
    <property type="match status" value="1"/>
</dbReference>
<name>A0A3N9TII0_9VIBR</name>
<dbReference type="Proteomes" id="UP000281112">
    <property type="component" value="Unassembled WGS sequence"/>
</dbReference>
<dbReference type="GO" id="GO:0016846">
    <property type="term" value="F:carbon-sulfur lyase activity"/>
    <property type="evidence" value="ECO:0007669"/>
    <property type="project" value="TreeGrafter"/>
</dbReference>
<protein>
    <submittedName>
        <fullName evidence="5">Aminotransferase class I/II-fold pyridoxal phosphate-dependent enzyme</fullName>
    </submittedName>
</protein>
<dbReference type="InterPro" id="IPR054542">
    <property type="entry name" value="Cys_met_metab_PP"/>
</dbReference>
<dbReference type="CDD" id="cd00614">
    <property type="entry name" value="CGS_like"/>
    <property type="match status" value="1"/>
</dbReference>
<gene>
    <name evidence="5" type="ORF">EES38_08920</name>
</gene>
<dbReference type="GO" id="GO:0008483">
    <property type="term" value="F:transaminase activity"/>
    <property type="evidence" value="ECO:0007669"/>
    <property type="project" value="UniProtKB-KW"/>
</dbReference>
<comment type="caution">
    <text evidence="5">The sequence shown here is derived from an EMBL/GenBank/DDBJ whole genome shotgun (WGS) entry which is preliminary data.</text>
</comment>
<evidence type="ECO:0000256" key="3">
    <source>
        <dbReference type="PIRSR" id="PIRSR001434-2"/>
    </source>
</evidence>
<dbReference type="Pfam" id="PF01053">
    <property type="entry name" value="Cys_Met_Meta_PP"/>
    <property type="match status" value="1"/>
</dbReference>
<evidence type="ECO:0000313" key="5">
    <source>
        <dbReference type="EMBL" id="RQW63724.1"/>
    </source>
</evidence>
<dbReference type="InterPro" id="IPR000277">
    <property type="entry name" value="Cys/Met-Metab_PyrdxlP-dep_enz"/>
</dbReference>